<name>K0SE74_THAOC</name>
<evidence type="ECO:0000313" key="3">
    <source>
        <dbReference type="EMBL" id="EJK59216.1"/>
    </source>
</evidence>
<dbReference type="Proteomes" id="UP000266841">
    <property type="component" value="Unassembled WGS sequence"/>
</dbReference>
<dbReference type="OrthoDB" id="416542at2759"/>
<reference evidence="3 4" key="1">
    <citation type="journal article" date="2012" name="Genome Biol.">
        <title>Genome and low-iron response of an oceanic diatom adapted to chronic iron limitation.</title>
        <authorList>
            <person name="Lommer M."/>
            <person name="Specht M."/>
            <person name="Roy A.S."/>
            <person name="Kraemer L."/>
            <person name="Andreson R."/>
            <person name="Gutowska M.A."/>
            <person name="Wolf J."/>
            <person name="Bergner S.V."/>
            <person name="Schilhabel M.B."/>
            <person name="Klostermeier U.C."/>
            <person name="Beiko R.G."/>
            <person name="Rosenstiel P."/>
            <person name="Hippler M."/>
            <person name="Laroche J."/>
        </authorList>
    </citation>
    <scope>NUCLEOTIDE SEQUENCE [LARGE SCALE GENOMIC DNA]</scope>
    <source>
        <strain evidence="3 4">CCMP1005</strain>
    </source>
</reference>
<comment type="caution">
    <text evidence="3">The sequence shown here is derived from an EMBL/GenBank/DDBJ whole genome shotgun (WGS) entry which is preliminary data.</text>
</comment>
<dbReference type="InterPro" id="IPR001214">
    <property type="entry name" value="SET_dom"/>
</dbReference>
<accession>K0SE74</accession>
<evidence type="ECO:0000259" key="2">
    <source>
        <dbReference type="PROSITE" id="PS50280"/>
    </source>
</evidence>
<proteinExistence type="predicted"/>
<dbReference type="eggNOG" id="ENOG502SUF1">
    <property type="taxonomic scope" value="Eukaryota"/>
</dbReference>
<dbReference type="EMBL" id="AGNL01023358">
    <property type="protein sequence ID" value="EJK59216.1"/>
    <property type="molecule type" value="Genomic_DNA"/>
</dbReference>
<organism evidence="3 4">
    <name type="scientific">Thalassiosira oceanica</name>
    <name type="common">Marine diatom</name>
    <dbReference type="NCBI Taxonomy" id="159749"/>
    <lineage>
        <taxon>Eukaryota</taxon>
        <taxon>Sar</taxon>
        <taxon>Stramenopiles</taxon>
        <taxon>Ochrophyta</taxon>
        <taxon>Bacillariophyta</taxon>
        <taxon>Coscinodiscophyceae</taxon>
        <taxon>Thalassiosirophycidae</taxon>
        <taxon>Thalassiosirales</taxon>
        <taxon>Thalassiosiraceae</taxon>
        <taxon>Thalassiosira</taxon>
    </lineage>
</organism>
<protein>
    <recommendedName>
        <fullName evidence="2">SET domain-containing protein</fullName>
    </recommendedName>
</protein>
<gene>
    <name evidence="3" type="ORF">THAOC_20600</name>
</gene>
<dbReference type="PROSITE" id="PS50280">
    <property type="entry name" value="SET"/>
    <property type="match status" value="1"/>
</dbReference>
<evidence type="ECO:0000313" key="4">
    <source>
        <dbReference type="Proteomes" id="UP000266841"/>
    </source>
</evidence>
<dbReference type="OMA" id="GRDHAMH"/>
<sequence length="290" mass="32391">MTKFPPTKGKRDKAQPSKRSTPEIVPQKRARVGVPLNCWAHSRTGKRCARPVHSREGEPIPVPYCDRCLHGSGDGALKVGGTKVNRRIVPICRTAKAGAIRSRLSNAFIVDIVESPSSWTDCTRKPAGVVKHKMFGKCLVARYDLPKGYRLAYWGMRGRCLSSDKEDRAISFYPPNRKTGSNIDPSVPGGRTLKRDNYNGVLNPGKTADIVQFAACPGPNERQNMRSTFQYYGLRNGKIGGLEFVTIEPVPKNTQLLHWYGSSWWSERGIKRADVGTKRFPAPLRESKRK</sequence>
<dbReference type="AlphaFoldDB" id="K0SE74"/>
<evidence type="ECO:0000256" key="1">
    <source>
        <dbReference type="SAM" id="MobiDB-lite"/>
    </source>
</evidence>
<feature type="region of interest" description="Disordered" evidence="1">
    <location>
        <begin position="1"/>
        <end position="26"/>
    </location>
</feature>
<feature type="domain" description="SET" evidence="2">
    <location>
        <begin position="125"/>
        <end position="261"/>
    </location>
</feature>
<keyword evidence="4" id="KW-1185">Reference proteome</keyword>